<reference evidence="5" key="1">
    <citation type="submission" date="2023-01" db="EMBL/GenBank/DDBJ databases">
        <title>Genome assembly of the deep-sea coral Lophelia pertusa.</title>
        <authorList>
            <person name="Herrera S."/>
            <person name="Cordes E."/>
        </authorList>
    </citation>
    <scope>NUCLEOTIDE SEQUENCE</scope>
    <source>
        <strain evidence="5">USNM1676648</strain>
        <tissue evidence="5">Polyp</tissue>
    </source>
</reference>
<keyword evidence="1" id="KW-0800">Toxin</keyword>
<feature type="signal peptide" evidence="3">
    <location>
        <begin position="1"/>
        <end position="16"/>
    </location>
</feature>
<protein>
    <recommendedName>
        <fullName evidence="4">ShKT domain-containing protein</fullName>
    </recommendedName>
</protein>
<dbReference type="EMBL" id="MU825397">
    <property type="protein sequence ID" value="KAJ7393654.1"/>
    <property type="molecule type" value="Genomic_DNA"/>
</dbReference>
<dbReference type="OrthoDB" id="6132182at2759"/>
<evidence type="ECO:0000256" key="3">
    <source>
        <dbReference type="SAM" id="SignalP"/>
    </source>
</evidence>
<comment type="caution">
    <text evidence="2">Lacks conserved residue(s) required for the propagation of feature annotation.</text>
</comment>
<evidence type="ECO:0000313" key="5">
    <source>
        <dbReference type="EMBL" id="KAJ7393654.1"/>
    </source>
</evidence>
<dbReference type="PROSITE" id="PS51670">
    <property type="entry name" value="SHKT"/>
    <property type="match status" value="1"/>
</dbReference>
<dbReference type="Proteomes" id="UP001163046">
    <property type="component" value="Unassembled WGS sequence"/>
</dbReference>
<sequence length="110" mass="12301">MKLIDLIAICVVELNALNLCYDQMAYCKDFVNRPGNLCQTNFFVKNKCKESCGFCGGPKPLRKGHPSLQSHQDHPCHLHPQAHVERKPQTRIVRLAPRLVMGDCAMAGNA</sequence>
<proteinExistence type="predicted"/>
<comment type="caution">
    <text evidence="5">The sequence shown here is derived from an EMBL/GenBank/DDBJ whole genome shotgun (WGS) entry which is preliminary data.</text>
</comment>
<dbReference type="GO" id="GO:0090729">
    <property type="term" value="F:toxin activity"/>
    <property type="evidence" value="ECO:0007669"/>
    <property type="project" value="UniProtKB-KW"/>
</dbReference>
<gene>
    <name evidence="5" type="ORF">OS493_003310</name>
</gene>
<name>A0A9X0A8R8_9CNID</name>
<dbReference type="InterPro" id="IPR003582">
    <property type="entry name" value="ShKT_dom"/>
</dbReference>
<organism evidence="5 6">
    <name type="scientific">Desmophyllum pertusum</name>
    <dbReference type="NCBI Taxonomy" id="174260"/>
    <lineage>
        <taxon>Eukaryota</taxon>
        <taxon>Metazoa</taxon>
        <taxon>Cnidaria</taxon>
        <taxon>Anthozoa</taxon>
        <taxon>Hexacorallia</taxon>
        <taxon>Scleractinia</taxon>
        <taxon>Caryophylliina</taxon>
        <taxon>Caryophylliidae</taxon>
        <taxon>Desmophyllum</taxon>
    </lineage>
</organism>
<accession>A0A9X0A8R8</accession>
<feature type="domain" description="ShKT" evidence="4">
    <location>
        <begin position="20"/>
        <end position="55"/>
    </location>
</feature>
<evidence type="ECO:0000256" key="2">
    <source>
        <dbReference type="PROSITE-ProRule" id="PRU01005"/>
    </source>
</evidence>
<keyword evidence="6" id="KW-1185">Reference proteome</keyword>
<evidence type="ECO:0000256" key="1">
    <source>
        <dbReference type="ARBA" id="ARBA00022656"/>
    </source>
</evidence>
<dbReference type="AlphaFoldDB" id="A0A9X0A8R8"/>
<evidence type="ECO:0000259" key="4">
    <source>
        <dbReference type="PROSITE" id="PS51670"/>
    </source>
</evidence>
<keyword evidence="3" id="KW-0732">Signal</keyword>
<evidence type="ECO:0000313" key="6">
    <source>
        <dbReference type="Proteomes" id="UP001163046"/>
    </source>
</evidence>
<feature type="chain" id="PRO_5040904362" description="ShKT domain-containing protein" evidence="3">
    <location>
        <begin position="17"/>
        <end position="110"/>
    </location>
</feature>